<dbReference type="Proteomes" id="UP000535890">
    <property type="component" value="Unassembled WGS sequence"/>
</dbReference>
<evidence type="ECO:0000256" key="1">
    <source>
        <dbReference type="SAM" id="Phobius"/>
    </source>
</evidence>
<reference evidence="2 3" key="1">
    <citation type="submission" date="2020-07" db="EMBL/GenBank/DDBJ databases">
        <title>Sequencing the genomes of 1000 actinobacteria strains.</title>
        <authorList>
            <person name="Klenk H.-P."/>
        </authorList>
    </citation>
    <scope>NUCLEOTIDE SEQUENCE [LARGE SCALE GENOMIC DNA]</scope>
    <source>
        <strain evidence="2 3">DSM 45772</strain>
    </source>
</reference>
<feature type="transmembrane region" description="Helical" evidence="1">
    <location>
        <begin position="34"/>
        <end position="57"/>
    </location>
</feature>
<dbReference type="EMBL" id="JACCBN010000001">
    <property type="protein sequence ID" value="NYD36768.1"/>
    <property type="molecule type" value="Genomic_DNA"/>
</dbReference>
<dbReference type="RefSeq" id="WP_179794394.1">
    <property type="nucleotide sequence ID" value="NZ_BAABHP010000021.1"/>
</dbReference>
<evidence type="ECO:0000313" key="3">
    <source>
        <dbReference type="Proteomes" id="UP000535890"/>
    </source>
</evidence>
<dbReference type="AlphaFoldDB" id="A0A7Y9DWE3"/>
<protein>
    <submittedName>
        <fullName evidence="2">Uncharacterized protein</fullName>
    </submittedName>
</protein>
<keyword evidence="1" id="KW-0472">Membrane</keyword>
<accession>A0A7Y9DWE3</accession>
<keyword evidence="3" id="KW-1185">Reference proteome</keyword>
<proteinExistence type="predicted"/>
<keyword evidence="1" id="KW-1133">Transmembrane helix</keyword>
<sequence>MSPLIGGDDGLDVFVPRQPTARERERTRLRAADVVGLGMALGSLMVLLAAGAGWFGWLLT</sequence>
<keyword evidence="1" id="KW-0812">Transmembrane</keyword>
<evidence type="ECO:0000313" key="2">
    <source>
        <dbReference type="EMBL" id="NYD36768.1"/>
    </source>
</evidence>
<name>A0A7Y9DWE3_9PSEU</name>
<organism evidence="2 3">
    <name type="scientific">Actinomycetospora corticicola</name>
    <dbReference type="NCBI Taxonomy" id="663602"/>
    <lineage>
        <taxon>Bacteria</taxon>
        <taxon>Bacillati</taxon>
        <taxon>Actinomycetota</taxon>
        <taxon>Actinomycetes</taxon>
        <taxon>Pseudonocardiales</taxon>
        <taxon>Pseudonocardiaceae</taxon>
        <taxon>Actinomycetospora</taxon>
    </lineage>
</organism>
<comment type="caution">
    <text evidence="2">The sequence shown here is derived from an EMBL/GenBank/DDBJ whole genome shotgun (WGS) entry which is preliminary data.</text>
</comment>
<gene>
    <name evidence="2" type="ORF">BJ983_002870</name>
</gene>